<dbReference type="RefSeq" id="WP_092632336.1">
    <property type="nucleotide sequence ID" value="NZ_FNQT01000001.1"/>
</dbReference>
<evidence type="ECO:0000313" key="3">
    <source>
        <dbReference type="Proteomes" id="UP000236755"/>
    </source>
</evidence>
<dbReference type="InterPro" id="IPR058278">
    <property type="entry name" value="DUF7972"/>
</dbReference>
<keyword evidence="1" id="KW-0472">Membrane</keyword>
<feature type="transmembrane region" description="Helical" evidence="1">
    <location>
        <begin position="259"/>
        <end position="277"/>
    </location>
</feature>
<dbReference type="STRING" id="555874.SAMN04488065_0998"/>
<feature type="transmembrane region" description="Helical" evidence="1">
    <location>
        <begin position="31"/>
        <end position="52"/>
    </location>
</feature>
<reference evidence="2 3" key="1">
    <citation type="submission" date="2016-10" db="EMBL/GenBank/DDBJ databases">
        <authorList>
            <person name="de Groot N.N."/>
        </authorList>
    </citation>
    <scope>NUCLEOTIDE SEQUENCE [LARGE SCALE GENOMIC DNA]</scope>
    <source>
        <strain evidence="2 3">CGMCC 1.8712</strain>
    </source>
</reference>
<evidence type="ECO:0000313" key="2">
    <source>
        <dbReference type="EMBL" id="SDZ88451.1"/>
    </source>
</evidence>
<dbReference type="Pfam" id="PF25927">
    <property type="entry name" value="DUF7972"/>
    <property type="match status" value="1"/>
</dbReference>
<keyword evidence="1" id="KW-0812">Transmembrane</keyword>
<dbReference type="EMBL" id="FNQT01000001">
    <property type="protein sequence ID" value="SDZ88451.1"/>
    <property type="molecule type" value="Genomic_DNA"/>
</dbReference>
<evidence type="ECO:0000256" key="1">
    <source>
        <dbReference type="SAM" id="Phobius"/>
    </source>
</evidence>
<dbReference type="OrthoDB" id="202254at2157"/>
<dbReference type="Proteomes" id="UP000236755">
    <property type="component" value="Unassembled WGS sequence"/>
</dbReference>
<feature type="transmembrane region" description="Helical" evidence="1">
    <location>
        <begin position="283"/>
        <end position="306"/>
    </location>
</feature>
<dbReference type="AlphaFoldDB" id="A0A1H3WNU0"/>
<protein>
    <submittedName>
        <fullName evidence="2">Uncharacterized protein</fullName>
    </submittedName>
</protein>
<organism evidence="2 3">
    <name type="scientific">Haloplanus vescus</name>
    <dbReference type="NCBI Taxonomy" id="555874"/>
    <lineage>
        <taxon>Archaea</taxon>
        <taxon>Methanobacteriati</taxon>
        <taxon>Methanobacteriota</taxon>
        <taxon>Stenosarchaea group</taxon>
        <taxon>Halobacteria</taxon>
        <taxon>Halobacteriales</taxon>
        <taxon>Haloferacaceae</taxon>
        <taxon>Haloplanus</taxon>
    </lineage>
</organism>
<keyword evidence="1" id="KW-1133">Transmembrane helix</keyword>
<feature type="transmembrane region" description="Helical" evidence="1">
    <location>
        <begin position="72"/>
        <end position="93"/>
    </location>
</feature>
<proteinExistence type="predicted"/>
<keyword evidence="3" id="KW-1185">Reference proteome</keyword>
<accession>A0A1H3WNU0</accession>
<sequence>MTATSGPTDGTRRMPVLGRLYRWVLLDGNRVAVAGAGLVGGFLLVGVVGSVVAGEPLSAALRDHSRTTVPLVSALLSGNFLLFSIVVSVNSLFVTQEVSALDREFGRIQSVVEYRRRLEDILDVDHVPAEPVQFVRLLSAEILTRAQSIEDDLHATEVDLRADFDSYLDSLATETGEMNDQLARAASNADLVIAMMDYNHDRQIHDLRRLQSSHSDALPERTNEAIDDLLQLLQYVATGRAYFKSLYIRQEFANLSRNLVFTSIVSVATTASFLHFLESIPATNLLVTGVEAIALAPFVLVGSYVLRVSAVSRRTNAAGQFVVSDSVTGDIEGIAPPDRDD</sequence>
<name>A0A1H3WNU0_9EURY</name>
<gene>
    <name evidence="2" type="ORF">SAMN04488065_0998</name>
</gene>